<proteinExistence type="inferred from homology"/>
<reference evidence="6" key="1">
    <citation type="submission" date="2010-04" db="EMBL/GenBank/DDBJ databases">
        <authorList>
            <person name="Nguyen Nhung H."/>
            <person name="Marusact L."/>
            <person name="Uengwetwanit T."/>
            <person name="Harnpicharnchai P."/>
            <person name="Pongpattanakitshote S."/>
            <person name="Tanapongpipat S."/>
            <person name="Jirajaroenrat K."/>
            <person name="Rakshit S."/>
            <person name="Eurwilaichitr L."/>
        </authorList>
    </citation>
    <scope>NUCLEOTIDE SEQUENCE</scope>
</reference>
<dbReference type="InterPro" id="IPR036962">
    <property type="entry name" value="Glyco_hydro_3_N_sf"/>
</dbReference>
<dbReference type="SMART" id="SM01217">
    <property type="entry name" value="Fn3_like"/>
    <property type="match status" value="1"/>
</dbReference>
<dbReference type="CAZy" id="GH3">
    <property type="family name" value="Glycoside Hydrolase Family 3"/>
</dbReference>
<dbReference type="PROSITE" id="PS00775">
    <property type="entry name" value="GLYCOSYL_HYDROL_F3"/>
    <property type="match status" value="1"/>
</dbReference>
<dbReference type="Pfam" id="PF14310">
    <property type="entry name" value="Fn3-like"/>
    <property type="match status" value="1"/>
</dbReference>
<keyword evidence="3" id="KW-0119">Carbohydrate metabolism</keyword>
<evidence type="ECO:0000256" key="2">
    <source>
        <dbReference type="ARBA" id="ARBA00022801"/>
    </source>
</evidence>
<dbReference type="Gene3D" id="2.60.40.10">
    <property type="entry name" value="Immunoglobulins"/>
    <property type="match status" value="1"/>
</dbReference>
<dbReference type="Gene3D" id="3.40.50.1700">
    <property type="entry name" value="Glycoside hydrolase family 3 C-terminal domain"/>
    <property type="match status" value="1"/>
</dbReference>
<dbReference type="InterPro" id="IPR013783">
    <property type="entry name" value="Ig-like_fold"/>
</dbReference>
<dbReference type="GO" id="GO:0005975">
    <property type="term" value="P:carbohydrate metabolic process"/>
    <property type="evidence" value="ECO:0007669"/>
    <property type="project" value="InterPro"/>
</dbReference>
<dbReference type="PANTHER" id="PTHR42715:SF10">
    <property type="entry name" value="BETA-GLUCOSIDASE"/>
    <property type="match status" value="1"/>
</dbReference>
<dbReference type="InterPro" id="IPR002772">
    <property type="entry name" value="Glyco_hydro_3_C"/>
</dbReference>
<dbReference type="InterPro" id="IPR050288">
    <property type="entry name" value="Cellulose_deg_GH3"/>
</dbReference>
<dbReference type="InterPro" id="IPR017853">
    <property type="entry name" value="GH"/>
</dbReference>
<dbReference type="PANTHER" id="PTHR42715">
    <property type="entry name" value="BETA-GLUCOSIDASE"/>
    <property type="match status" value="1"/>
</dbReference>
<dbReference type="Gene3D" id="3.20.20.300">
    <property type="entry name" value="Glycoside hydrolase, family 3, N-terminal domain"/>
    <property type="match status" value="1"/>
</dbReference>
<sequence length="803" mass="88021">MKRIRKIREIRCLKKESMKKVMFFALGMAALLVGCNSADKVTKNTINQEEVMAKLSLEDKAHFVIGVGMKGFSGDDAVIGATQSLVPGAAGTTYPLDSLGIPAVVLADGPAGLRIDATREGDSATYYCTHFPIGTLLASTWNTKLVEEVGQAIGEEVKEYGADVLLAPALNIMRNPLCGRNFEYYSEDPVVAGKTASAYIKGVQKNDVGTSIKHFAANNQETNRMNTDAHISQRALREIYLKGFEIAIKESKPWTVMTSYNYINGVYTSESKDLVETILRDEWGYEGTVMTDWFGGKDGAKQMWAGNDMLQPGKDEQFDSIVAGVKSGKLDEADLDRSVRRTLNLVERSPRFQGYQYSNKPDLEAHAAVTRQSAAEGMVLMKNEKVLPLGENIKKVALYGCTSYDFIAGGTGSGNVNHAYVVSLLDGLKNGGYTVSDEMKKAYEDYIAAAKEARKKAIEEMAKKDKQAAMLASFMPGNLPAEKQFTADELAAQAEASDVALITIGRISGEFLDRKSADFNLNDSEMKLIQQVCDVYHKAGKQVVVLLNIGGVIETASWKDLPDAILCAWQAGQEGGNSVVDVLSGKQSPSGKFTMTWPVKFTDAYSSKNFPIDMETKIDMLNQGQKGNVKNVDYTDYEEDIYVGYRYFDSFEVPVSYPFGYGLSYTTFEYSDAKIAQKNDIYDVTVTIKNTGNYEGKEVVELYISAPDNKAANKPAKELKAFAKTKLLKPGESETLTLSITAPELASFDEASSAWVVAEGEYQFLVGASSQDIKATLTAPAKSFVTKAHDVMKPQVQMNLLKR</sequence>
<dbReference type="Pfam" id="PF00933">
    <property type="entry name" value="Glyco_hydro_3"/>
    <property type="match status" value="1"/>
</dbReference>
<dbReference type="InterPro" id="IPR036881">
    <property type="entry name" value="Glyco_hydro_3_C_sf"/>
</dbReference>
<dbReference type="InterPro" id="IPR026891">
    <property type="entry name" value="Fn3-like"/>
</dbReference>
<dbReference type="PRINTS" id="PR00133">
    <property type="entry name" value="GLHYDRLASE3"/>
</dbReference>
<evidence type="ECO:0000256" key="1">
    <source>
        <dbReference type="ARBA" id="ARBA00005336"/>
    </source>
</evidence>
<protein>
    <submittedName>
        <fullName evidence="6">Glycol-hydro-3-superfamily/glycol-hydro-3C-superfamily protein</fullName>
    </submittedName>
</protein>
<dbReference type="Pfam" id="PF01915">
    <property type="entry name" value="Glyco_hydro_3_C"/>
    <property type="match status" value="1"/>
</dbReference>
<evidence type="ECO:0000313" key="6">
    <source>
        <dbReference type="EMBL" id="ADR64671.1"/>
    </source>
</evidence>
<dbReference type="InterPro" id="IPR019800">
    <property type="entry name" value="Glyco_hydro_3_AS"/>
</dbReference>
<keyword evidence="4" id="KW-0175">Coiled coil</keyword>
<evidence type="ECO:0000256" key="4">
    <source>
        <dbReference type="SAM" id="Coils"/>
    </source>
</evidence>
<keyword evidence="2" id="KW-0378">Hydrolase</keyword>
<organism evidence="6">
    <name type="scientific">uncultured microorganism</name>
    <dbReference type="NCBI Taxonomy" id="358574"/>
    <lineage>
        <taxon>unclassified sequences</taxon>
        <taxon>environmental samples</taxon>
    </lineage>
</organism>
<reference evidence="6" key="2">
    <citation type="journal article" date="2012" name="Biosci. Biotechnol. Biochem.">
        <title>Identification and characterization of a cellulase-encoding gene from the buffalo rumen metagenomic library.</title>
        <authorList>
            <person name="Nguyen N.H."/>
            <person name="Maruset L."/>
            <person name="Uengwetwanit T."/>
            <person name="Mhuantong W."/>
            <person name="Harnpicharnchai P."/>
            <person name="Champreda V."/>
            <person name="Tanapongpipat S."/>
            <person name="Jirajaroenrat K."/>
            <person name="Rakshit S.K."/>
            <person name="Eurwilaichitr L."/>
            <person name="Pongpattanakitshote S."/>
        </authorList>
    </citation>
    <scope>NUCLEOTIDE SEQUENCE</scope>
</reference>
<dbReference type="EMBL" id="HM147836">
    <property type="protein sequence ID" value="ADR64671.1"/>
    <property type="molecule type" value="Genomic_DNA"/>
</dbReference>
<evidence type="ECO:0000259" key="5">
    <source>
        <dbReference type="SMART" id="SM01217"/>
    </source>
</evidence>
<dbReference type="SUPFAM" id="SSF52279">
    <property type="entry name" value="Beta-D-glucan exohydrolase, C-terminal domain"/>
    <property type="match status" value="1"/>
</dbReference>
<comment type="similarity">
    <text evidence="1">Belongs to the glycosyl hydrolase 3 family.</text>
</comment>
<feature type="domain" description="Fibronectin type III-like" evidence="5">
    <location>
        <begin position="698"/>
        <end position="770"/>
    </location>
</feature>
<dbReference type="InterPro" id="IPR001764">
    <property type="entry name" value="Glyco_hydro_3_N"/>
</dbReference>
<name>E5F2L6_9ZZZZ</name>
<feature type="coiled-coil region" evidence="4">
    <location>
        <begin position="436"/>
        <end position="467"/>
    </location>
</feature>
<dbReference type="PROSITE" id="PS51257">
    <property type="entry name" value="PROKAR_LIPOPROTEIN"/>
    <property type="match status" value="1"/>
</dbReference>
<dbReference type="AlphaFoldDB" id="E5F2L6"/>
<dbReference type="GO" id="GO:0004553">
    <property type="term" value="F:hydrolase activity, hydrolyzing O-glycosyl compounds"/>
    <property type="evidence" value="ECO:0007669"/>
    <property type="project" value="InterPro"/>
</dbReference>
<evidence type="ECO:0000256" key="3">
    <source>
        <dbReference type="ARBA" id="ARBA00023277"/>
    </source>
</evidence>
<accession>E5F2L6</accession>
<dbReference type="SUPFAM" id="SSF51445">
    <property type="entry name" value="(Trans)glycosidases"/>
    <property type="match status" value="1"/>
</dbReference>